<reference evidence="1" key="1">
    <citation type="submission" date="2020-10" db="EMBL/GenBank/DDBJ databases">
        <authorList>
            <person name="Gilroy R."/>
        </authorList>
    </citation>
    <scope>NUCLEOTIDE SEQUENCE</scope>
    <source>
        <strain evidence="1">7293</strain>
    </source>
</reference>
<evidence type="ECO:0000313" key="2">
    <source>
        <dbReference type="Proteomes" id="UP000823615"/>
    </source>
</evidence>
<gene>
    <name evidence="1" type="ORF">IAA97_01170</name>
</gene>
<dbReference type="Proteomes" id="UP000823615">
    <property type="component" value="Unassembled WGS sequence"/>
</dbReference>
<organism evidence="1 2">
    <name type="scientific">Candidatus Ornithospirochaeta stercoripullorum</name>
    <dbReference type="NCBI Taxonomy" id="2840899"/>
    <lineage>
        <taxon>Bacteria</taxon>
        <taxon>Pseudomonadati</taxon>
        <taxon>Spirochaetota</taxon>
        <taxon>Spirochaetia</taxon>
        <taxon>Spirochaetales</taxon>
        <taxon>Spirochaetaceae</taxon>
        <taxon>Spirochaetaceae incertae sedis</taxon>
        <taxon>Candidatus Ornithospirochaeta</taxon>
    </lineage>
</organism>
<dbReference type="AlphaFoldDB" id="A0A9D9H550"/>
<proteinExistence type="predicted"/>
<comment type="caution">
    <text evidence="1">The sequence shown here is derived from an EMBL/GenBank/DDBJ whole genome shotgun (WGS) entry which is preliminary data.</text>
</comment>
<sequence>MRDESITWVPSSTERTFTSYINHENSADGRMPKKVVTHTTVESYIPTLNSLVKNALDLSDFEKAMPFSVNMYDNGICEGIDKVTCSLPLDYVDMNSNFKTYTGGLVSLRQRGRFLIMEIHGEYIDPLCNLKEHILRVIDYLAFTARIFKQPVKRVQYTEVFYRDDDLSGEGPWSIYEDNPRERFGEKEVTFSYDMNMSRQEFIELVYQHLHLSCIEFYTDSTDAWRLYKADHPGYIRTAEGTIYSIDLKRDRKTARIYSRSVLSIYDKKRQLSEVKNINIAEDSLIRFEVRVHDRQFALLRDKRILDNNYYQLVDIMAGSVCNRLIRYSRGEAFSLFSEIVEKLPPSAYALKKFLPASVPQKINA</sequence>
<evidence type="ECO:0000313" key="1">
    <source>
        <dbReference type="EMBL" id="MBO8435577.1"/>
    </source>
</evidence>
<name>A0A9D9H550_9SPIO</name>
<protein>
    <submittedName>
        <fullName evidence="1">Uncharacterized protein</fullName>
    </submittedName>
</protein>
<reference evidence="1" key="2">
    <citation type="journal article" date="2021" name="PeerJ">
        <title>Extensive microbial diversity within the chicken gut microbiome revealed by metagenomics and culture.</title>
        <authorList>
            <person name="Gilroy R."/>
            <person name="Ravi A."/>
            <person name="Getino M."/>
            <person name="Pursley I."/>
            <person name="Horton D.L."/>
            <person name="Alikhan N.F."/>
            <person name="Baker D."/>
            <person name="Gharbi K."/>
            <person name="Hall N."/>
            <person name="Watson M."/>
            <person name="Adriaenssens E.M."/>
            <person name="Foster-Nyarko E."/>
            <person name="Jarju S."/>
            <person name="Secka A."/>
            <person name="Antonio M."/>
            <person name="Oren A."/>
            <person name="Chaudhuri R.R."/>
            <person name="La Ragione R."/>
            <person name="Hildebrand F."/>
            <person name="Pallen M.J."/>
        </authorList>
    </citation>
    <scope>NUCLEOTIDE SEQUENCE</scope>
    <source>
        <strain evidence="1">7293</strain>
    </source>
</reference>
<dbReference type="EMBL" id="JADIMT010000021">
    <property type="protein sequence ID" value="MBO8435577.1"/>
    <property type="molecule type" value="Genomic_DNA"/>
</dbReference>
<accession>A0A9D9H550</accession>